<reference evidence="8" key="2">
    <citation type="submission" date="2017-04" db="EMBL/GenBank/DDBJ databases">
        <title>Complete Genome Sequences of Twelve Strains of a Stable Defined Moderately Diverse Mouse Microbiota 2 (sDMDMm2).</title>
        <authorList>
            <person name="Uchimura Y."/>
            <person name="Wyss M."/>
            <person name="Brugiroux S."/>
            <person name="Limenitakis J.P."/>
            <person name="Stecher B."/>
            <person name="McCoy K.D."/>
            <person name="Macpherson A.J."/>
        </authorList>
    </citation>
    <scope>NUCLEOTIDE SEQUENCE</scope>
    <source>
        <strain evidence="8">YL27</strain>
    </source>
</reference>
<dbReference type="EMBL" id="CP015402">
    <property type="protein sequence ID" value="ANU62652.2"/>
    <property type="molecule type" value="Genomic_DNA"/>
</dbReference>
<evidence type="ECO:0000256" key="3">
    <source>
        <dbReference type="ARBA" id="ARBA00022692"/>
    </source>
</evidence>
<dbReference type="STRING" id="1796646.A4V02_02185"/>
<evidence type="ECO:0000256" key="5">
    <source>
        <dbReference type="ARBA" id="ARBA00023136"/>
    </source>
</evidence>
<dbReference type="Gene3D" id="1.10.3730.20">
    <property type="match status" value="1"/>
</dbReference>
<dbReference type="AlphaFoldDB" id="A0A1B1S770"/>
<accession>A0A1Z2XKN0</accession>
<comment type="similarity">
    <text evidence="2">Belongs to the EamA transporter family.</text>
</comment>
<dbReference type="InterPro" id="IPR050638">
    <property type="entry name" value="AA-Vitamin_Transporters"/>
</dbReference>
<feature type="transmembrane region" description="Helical" evidence="6">
    <location>
        <begin position="38"/>
        <end position="56"/>
    </location>
</feature>
<dbReference type="Proteomes" id="UP000306630">
    <property type="component" value="Unassembled WGS sequence"/>
</dbReference>
<dbReference type="SUPFAM" id="SSF103481">
    <property type="entry name" value="Multidrug resistance efflux transporter EmrE"/>
    <property type="match status" value="2"/>
</dbReference>
<proteinExistence type="inferred from homology"/>
<dbReference type="Pfam" id="PF00892">
    <property type="entry name" value="EamA"/>
    <property type="match status" value="2"/>
</dbReference>
<protein>
    <submittedName>
        <fullName evidence="9">EamA/RhaT family transporter</fullName>
    </submittedName>
</protein>
<evidence type="ECO:0000313" key="11">
    <source>
        <dbReference type="Proteomes" id="UP000306630"/>
    </source>
</evidence>
<evidence type="ECO:0000256" key="4">
    <source>
        <dbReference type="ARBA" id="ARBA00022989"/>
    </source>
</evidence>
<evidence type="ECO:0000256" key="6">
    <source>
        <dbReference type="SAM" id="Phobius"/>
    </source>
</evidence>
<organism evidence="8 10">
    <name type="scientific">Muribaculum intestinale</name>
    <dbReference type="NCBI Taxonomy" id="1796646"/>
    <lineage>
        <taxon>Bacteria</taxon>
        <taxon>Pseudomonadati</taxon>
        <taxon>Bacteroidota</taxon>
        <taxon>Bacteroidia</taxon>
        <taxon>Bacteroidales</taxon>
        <taxon>Muribaculaceae</taxon>
        <taxon>Muribaculum</taxon>
    </lineage>
</organism>
<reference evidence="10" key="1">
    <citation type="submission" date="2016-04" db="EMBL/GenBank/DDBJ databases">
        <title>Complete Genome Sequences of Twelve Strains of a Stable Defined Moderately Diverse Mouse Microbiota 2 (sDMDMm2).</title>
        <authorList>
            <person name="Uchimura Y."/>
            <person name="Wyss M."/>
            <person name="Brugiroux S."/>
            <person name="Limenitakis J.P."/>
            <person name="Stecher B."/>
            <person name="McCoy K.D."/>
            <person name="Macpherson A.J."/>
        </authorList>
    </citation>
    <scope>NUCLEOTIDE SEQUENCE [LARGE SCALE GENOMIC DNA]</scope>
    <source>
        <strain evidence="10">YL27</strain>
    </source>
</reference>
<dbReference type="OrthoDB" id="9806740at2"/>
<name>A0A1B1S770_9BACT</name>
<feature type="transmembrane region" description="Helical" evidence="6">
    <location>
        <begin position="68"/>
        <end position="89"/>
    </location>
</feature>
<feature type="transmembrane region" description="Helical" evidence="6">
    <location>
        <begin position="209"/>
        <end position="234"/>
    </location>
</feature>
<dbReference type="KEGG" id="pary:A4V02_02185"/>
<keyword evidence="3 6" id="KW-0812">Transmembrane</keyword>
<reference evidence="9 11" key="3">
    <citation type="submission" date="2019-04" db="EMBL/GenBank/DDBJ databases">
        <title>Microbes associate with the intestines of laboratory mice.</title>
        <authorList>
            <person name="Navarre W."/>
            <person name="Wong E."/>
            <person name="Huang K."/>
            <person name="Tropini C."/>
            <person name="Ng K."/>
            <person name="Yu B."/>
        </authorList>
    </citation>
    <scope>NUCLEOTIDE SEQUENCE [LARGE SCALE GENOMIC DNA]</scope>
    <source>
        <strain evidence="9 11">NM06_A21</strain>
    </source>
</reference>
<keyword evidence="5 6" id="KW-0472">Membrane</keyword>
<evidence type="ECO:0000313" key="10">
    <source>
        <dbReference type="Proteomes" id="UP000186351"/>
    </source>
</evidence>
<keyword evidence="4 6" id="KW-1133">Transmembrane helix</keyword>
<gene>
    <name evidence="8" type="ORF">A4V02_02185</name>
    <name evidence="9" type="ORF">E5333_03905</name>
</gene>
<evidence type="ECO:0000313" key="8">
    <source>
        <dbReference type="EMBL" id="ANU62652.2"/>
    </source>
</evidence>
<dbReference type="PANTHER" id="PTHR32322">
    <property type="entry name" value="INNER MEMBRANE TRANSPORTER"/>
    <property type="match status" value="1"/>
</dbReference>
<feature type="domain" description="EamA" evidence="7">
    <location>
        <begin position="151"/>
        <end position="284"/>
    </location>
</feature>
<feature type="transmembrane region" description="Helical" evidence="6">
    <location>
        <begin position="241"/>
        <end position="260"/>
    </location>
</feature>
<evidence type="ECO:0000256" key="1">
    <source>
        <dbReference type="ARBA" id="ARBA00004141"/>
    </source>
</evidence>
<accession>A0A1B1S770</accession>
<dbReference type="GO" id="GO:0016020">
    <property type="term" value="C:membrane"/>
    <property type="evidence" value="ECO:0007669"/>
    <property type="project" value="UniProtKB-SubCell"/>
</dbReference>
<evidence type="ECO:0000259" key="7">
    <source>
        <dbReference type="Pfam" id="PF00892"/>
    </source>
</evidence>
<feature type="transmembrane region" description="Helical" evidence="6">
    <location>
        <begin position="7"/>
        <end position="26"/>
    </location>
</feature>
<comment type="subcellular location">
    <subcellularLocation>
        <location evidence="1">Membrane</location>
        <topology evidence="1">Multi-pass membrane protein</topology>
    </subcellularLocation>
</comment>
<evidence type="ECO:0000313" key="9">
    <source>
        <dbReference type="EMBL" id="TGY75545.1"/>
    </source>
</evidence>
<feature type="transmembrane region" description="Helical" evidence="6">
    <location>
        <begin position="180"/>
        <end position="203"/>
    </location>
</feature>
<dbReference type="EMBL" id="SRYD01000011">
    <property type="protein sequence ID" value="TGY75545.1"/>
    <property type="molecule type" value="Genomic_DNA"/>
</dbReference>
<feature type="domain" description="EamA" evidence="7">
    <location>
        <begin position="6"/>
        <end position="139"/>
    </location>
</feature>
<feature type="transmembrane region" description="Helical" evidence="6">
    <location>
        <begin position="145"/>
        <end position="168"/>
    </location>
</feature>
<dbReference type="InterPro" id="IPR000620">
    <property type="entry name" value="EamA_dom"/>
</dbReference>
<dbReference type="InterPro" id="IPR037185">
    <property type="entry name" value="EmrE-like"/>
</dbReference>
<feature type="transmembrane region" description="Helical" evidence="6">
    <location>
        <begin position="266"/>
        <end position="286"/>
    </location>
</feature>
<feature type="transmembrane region" description="Helical" evidence="6">
    <location>
        <begin position="95"/>
        <end position="115"/>
    </location>
</feature>
<dbReference type="PANTHER" id="PTHR32322:SF2">
    <property type="entry name" value="EAMA DOMAIN-CONTAINING PROTEIN"/>
    <property type="match status" value="1"/>
</dbReference>
<feature type="transmembrane region" description="Helical" evidence="6">
    <location>
        <begin position="122"/>
        <end position="139"/>
    </location>
</feature>
<dbReference type="Proteomes" id="UP000186351">
    <property type="component" value="Chromosome"/>
</dbReference>
<sequence length="312" mass="33352">MSNKTKGYICAAVAACTYGINPLLTLPLYARGMNADSVLFFRYGFAGLMLLGLMLVMHKPLRLPRRQIPMMIVAAILMALSSLLLFEAYNYMDVGIASTLLFVYPVMVAIINTIFYRERLSAVTISAIAMATAGIMLLYEGDGTATLNITGTALVLLAALSYSIYMVAVNRTSLCKVESMALTFYSVGIGIVVFIAGMAWNGFTPVTGALGWTCVLSLALFPTIISLVTMVIAIHNIGSTPTAILGALEPVTALVIGVCVFGERLSFGACVGIVLVVGSVTMLIAARPAARLVKQFIHSHHFHLLHHNHTAG</sequence>
<evidence type="ECO:0000256" key="2">
    <source>
        <dbReference type="ARBA" id="ARBA00007362"/>
    </source>
</evidence>
<keyword evidence="10" id="KW-1185">Reference proteome</keyword>